<protein>
    <recommendedName>
        <fullName evidence="4">DUF3718 domain-containing protein</fullName>
    </recommendedName>
</protein>
<dbReference type="EMBL" id="CP013650">
    <property type="protein sequence ID" value="ALS98156.1"/>
    <property type="molecule type" value="Genomic_DNA"/>
</dbReference>
<dbReference type="AlphaFoldDB" id="A0A0U2ZIK8"/>
<sequence>MMKKSAIAIITTLSALVFAPASFADINDDLANICTIVKNDDKSELRKKLRQVQDDYRLRLGDYYTGISCGGSSLIRYSMENNSVETGTYMIKRMSKTDLTGAEKDGMELKQWAENNGHLSTEIGQELLSRIS</sequence>
<name>A0A0U2ZIK8_9ALTE</name>
<keyword evidence="3" id="KW-1185">Reference proteome</keyword>
<proteinExistence type="predicted"/>
<accession>A0A0U2ZIK8</accession>
<evidence type="ECO:0000313" key="2">
    <source>
        <dbReference type="EMBL" id="ALS98156.1"/>
    </source>
</evidence>
<evidence type="ECO:0008006" key="4">
    <source>
        <dbReference type="Google" id="ProtNLM"/>
    </source>
</evidence>
<gene>
    <name evidence="2" type="ORF">AT746_07715</name>
</gene>
<feature type="chain" id="PRO_5006835463" description="DUF3718 domain-containing protein" evidence="1">
    <location>
        <begin position="25"/>
        <end position="132"/>
    </location>
</feature>
<feature type="signal peptide" evidence="1">
    <location>
        <begin position="1"/>
        <end position="24"/>
    </location>
</feature>
<evidence type="ECO:0000313" key="3">
    <source>
        <dbReference type="Proteomes" id="UP000068447"/>
    </source>
</evidence>
<dbReference type="KEGG" id="lal:AT746_07715"/>
<dbReference type="InterPro" id="IPR022193">
    <property type="entry name" value="DUF3718"/>
</dbReference>
<dbReference type="Proteomes" id="UP000068447">
    <property type="component" value="Chromosome"/>
</dbReference>
<dbReference type="Pfam" id="PF12514">
    <property type="entry name" value="DUF3718"/>
    <property type="match status" value="1"/>
</dbReference>
<reference evidence="2 3" key="1">
    <citation type="submission" date="2015-12" db="EMBL/GenBank/DDBJ databases">
        <title>Complete genome of Lacimicrobium alkaliphilum KCTC 32984.</title>
        <authorList>
            <person name="Kim S.-G."/>
            <person name="Lee Y.-J."/>
        </authorList>
    </citation>
    <scope>NUCLEOTIDE SEQUENCE [LARGE SCALE GENOMIC DNA]</scope>
    <source>
        <strain evidence="2 3">YelD216</strain>
    </source>
</reference>
<keyword evidence="1" id="KW-0732">Signal</keyword>
<evidence type="ECO:0000256" key="1">
    <source>
        <dbReference type="SAM" id="SignalP"/>
    </source>
</evidence>
<organism evidence="2 3">
    <name type="scientific">Lacimicrobium alkaliphilum</name>
    <dbReference type="NCBI Taxonomy" id="1526571"/>
    <lineage>
        <taxon>Bacteria</taxon>
        <taxon>Pseudomonadati</taxon>
        <taxon>Pseudomonadota</taxon>
        <taxon>Gammaproteobacteria</taxon>
        <taxon>Alteromonadales</taxon>
        <taxon>Alteromonadaceae</taxon>
        <taxon>Lacimicrobium</taxon>
    </lineage>
</organism>
<dbReference type="OrthoDB" id="6197363at2"/>